<gene>
    <name evidence="15" type="primary">fur</name>
    <name evidence="16" type="ORF">HPTL_1194</name>
</gene>
<comment type="subcellular location">
    <subcellularLocation>
        <location evidence="1 15">Cytoplasm</location>
    </subcellularLocation>
</comment>
<evidence type="ECO:0000256" key="5">
    <source>
        <dbReference type="ARBA" id="ARBA00022490"/>
    </source>
</evidence>
<dbReference type="InterPro" id="IPR036388">
    <property type="entry name" value="WH-like_DNA-bd_sf"/>
</dbReference>
<dbReference type="GO" id="GO:0008270">
    <property type="term" value="F:zinc ion binding"/>
    <property type="evidence" value="ECO:0007669"/>
    <property type="project" value="TreeGrafter"/>
</dbReference>
<evidence type="ECO:0000256" key="12">
    <source>
        <dbReference type="ARBA" id="ARBA00023163"/>
    </source>
</evidence>
<evidence type="ECO:0000256" key="2">
    <source>
        <dbReference type="ARBA" id="ARBA00007957"/>
    </source>
</evidence>
<evidence type="ECO:0000256" key="15">
    <source>
        <dbReference type="RuleBase" id="RU364037"/>
    </source>
</evidence>
<feature type="binding site" evidence="14">
    <location>
        <position position="126"/>
    </location>
    <ligand>
        <name>Fe cation</name>
        <dbReference type="ChEBI" id="CHEBI:24875"/>
    </ligand>
</feature>
<dbReference type="KEGG" id="htl:HPTL_1194"/>
<dbReference type="Pfam" id="PF01475">
    <property type="entry name" value="FUR"/>
    <property type="match status" value="1"/>
</dbReference>
<dbReference type="InterPro" id="IPR043135">
    <property type="entry name" value="Fur_C"/>
</dbReference>
<keyword evidence="6 15" id="KW-0678">Repressor</keyword>
<dbReference type="InterPro" id="IPR002481">
    <property type="entry name" value="FUR"/>
</dbReference>
<evidence type="ECO:0000256" key="4">
    <source>
        <dbReference type="ARBA" id="ARBA00020910"/>
    </source>
</evidence>
<dbReference type="FunFam" id="3.30.1490.190:FF:000001">
    <property type="entry name" value="Ferric uptake regulation protein"/>
    <property type="match status" value="1"/>
</dbReference>
<evidence type="ECO:0000313" key="16">
    <source>
        <dbReference type="EMBL" id="BBD77458.1"/>
    </source>
</evidence>
<reference evidence="16 17" key="1">
    <citation type="submission" date="2018-04" db="EMBL/GenBank/DDBJ databases">
        <title>Complete genome sequence of Hydrogenophilus thermoluteolus TH-1.</title>
        <authorList>
            <person name="Arai H."/>
        </authorList>
    </citation>
    <scope>NUCLEOTIDE SEQUENCE [LARGE SCALE GENOMIC DNA]</scope>
    <source>
        <strain evidence="16 17">TH-1</strain>
    </source>
</reference>
<feature type="binding site" evidence="14">
    <location>
        <position position="90"/>
    </location>
    <ligand>
        <name>Fe cation</name>
        <dbReference type="ChEBI" id="CHEBI:24875"/>
    </ligand>
</feature>
<feature type="binding site" evidence="13">
    <location>
        <position position="94"/>
    </location>
    <ligand>
        <name>Zn(2+)</name>
        <dbReference type="ChEBI" id="CHEBI:29105"/>
    </ligand>
</feature>
<feature type="binding site" evidence="13">
    <location>
        <position position="97"/>
    </location>
    <ligand>
        <name>Zn(2+)</name>
        <dbReference type="ChEBI" id="CHEBI:29105"/>
    </ligand>
</feature>
<evidence type="ECO:0000256" key="6">
    <source>
        <dbReference type="ARBA" id="ARBA00022491"/>
    </source>
</evidence>
<evidence type="ECO:0000256" key="8">
    <source>
        <dbReference type="ARBA" id="ARBA00022833"/>
    </source>
</evidence>
<keyword evidence="10 15" id="KW-0805">Transcription regulation</keyword>
<dbReference type="Gene3D" id="3.30.1490.190">
    <property type="match status" value="1"/>
</dbReference>
<feature type="binding site" evidence="13">
    <location>
        <position position="134"/>
    </location>
    <ligand>
        <name>Zn(2+)</name>
        <dbReference type="ChEBI" id="CHEBI:29105"/>
    </ligand>
</feature>
<dbReference type="NCBIfam" id="NF006999">
    <property type="entry name" value="PRK09462.1"/>
    <property type="match status" value="1"/>
</dbReference>
<keyword evidence="12 15" id="KW-0804">Transcription</keyword>
<dbReference type="PANTHER" id="PTHR33202">
    <property type="entry name" value="ZINC UPTAKE REGULATION PROTEIN"/>
    <property type="match status" value="1"/>
</dbReference>
<protein>
    <recommendedName>
        <fullName evidence="4 15">Ferric uptake regulation protein</fullName>
    </recommendedName>
</protein>
<keyword evidence="17" id="KW-1185">Reference proteome</keyword>
<comment type="cofactor">
    <cofactor evidence="13">
        <name>Zn(2+)</name>
        <dbReference type="ChEBI" id="CHEBI:29105"/>
    </cofactor>
    <text evidence="13">Binds 1 zinc ion per subunit.</text>
</comment>
<keyword evidence="8 13" id="KW-0862">Zinc</keyword>
<dbReference type="RefSeq" id="WP_119335194.1">
    <property type="nucleotide sequence ID" value="NZ_AP018558.1"/>
</dbReference>
<dbReference type="AlphaFoldDB" id="A0A2Z6DYP3"/>
<dbReference type="GO" id="GO:0000976">
    <property type="term" value="F:transcription cis-regulatory region binding"/>
    <property type="evidence" value="ECO:0007669"/>
    <property type="project" value="TreeGrafter"/>
</dbReference>
<evidence type="ECO:0000256" key="13">
    <source>
        <dbReference type="PIRSR" id="PIRSR602481-1"/>
    </source>
</evidence>
<dbReference type="CDD" id="cd07153">
    <property type="entry name" value="Fur_like"/>
    <property type="match status" value="1"/>
</dbReference>
<name>A0A2Z6DYP3_HYDTE</name>
<organism evidence="16 17">
    <name type="scientific">Hydrogenophilus thermoluteolus</name>
    <name type="common">Pseudomonas hydrogenothermophila</name>
    <dbReference type="NCBI Taxonomy" id="297"/>
    <lineage>
        <taxon>Bacteria</taxon>
        <taxon>Pseudomonadati</taxon>
        <taxon>Pseudomonadota</taxon>
        <taxon>Hydrogenophilia</taxon>
        <taxon>Hydrogenophilales</taxon>
        <taxon>Hydrogenophilaceae</taxon>
        <taxon>Hydrogenophilus</taxon>
    </lineage>
</organism>
<dbReference type="GO" id="GO:1900705">
    <property type="term" value="P:negative regulation of siderophore biosynthetic process"/>
    <property type="evidence" value="ECO:0007669"/>
    <property type="project" value="TreeGrafter"/>
</dbReference>
<feature type="binding site" evidence="14">
    <location>
        <position position="88"/>
    </location>
    <ligand>
        <name>Fe cation</name>
        <dbReference type="ChEBI" id="CHEBI:24875"/>
    </ligand>
</feature>
<comment type="subunit">
    <text evidence="3 15">Homodimer.</text>
</comment>
<comment type="similarity">
    <text evidence="2 15">Belongs to the Fur family.</text>
</comment>
<evidence type="ECO:0000256" key="7">
    <source>
        <dbReference type="ARBA" id="ARBA00022723"/>
    </source>
</evidence>
<dbReference type="Gene3D" id="1.10.10.10">
    <property type="entry name" value="Winged helix-like DNA-binding domain superfamily/Winged helix DNA-binding domain"/>
    <property type="match status" value="1"/>
</dbReference>
<dbReference type="EMBL" id="AP018558">
    <property type="protein sequence ID" value="BBD77458.1"/>
    <property type="molecule type" value="Genomic_DNA"/>
</dbReference>
<sequence length="149" mass="16894">MNAKTDIDLREKGLKATYPRIKILELFAQEGARHLSADDVYRELLDQGVEIGLATVYRVLTQFEQAGVLLKHHFDGTKAVFELAENHHHDHLVCVDCGRIVEFHDEAIEARQKAIAEQYGFSLEDHALALYGRCVQGADCPYRKTRSKS</sequence>
<evidence type="ECO:0000256" key="3">
    <source>
        <dbReference type="ARBA" id="ARBA00011738"/>
    </source>
</evidence>
<proteinExistence type="inferred from homology"/>
<keyword evidence="7 13" id="KW-0479">Metal-binding</keyword>
<evidence type="ECO:0000256" key="14">
    <source>
        <dbReference type="PIRSR" id="PIRSR602481-2"/>
    </source>
</evidence>
<comment type="cofactor">
    <cofactor evidence="14">
        <name>Mn(2+)</name>
        <dbReference type="ChEBI" id="CHEBI:29035"/>
    </cofactor>
    <cofactor evidence="14">
        <name>Fe(2+)</name>
        <dbReference type="ChEBI" id="CHEBI:29033"/>
    </cofactor>
    <text evidence="14">Binds 1 Mn(2+) or Fe(2+) ion per subunit.</text>
</comment>
<dbReference type="GO" id="GO:0003700">
    <property type="term" value="F:DNA-binding transcription factor activity"/>
    <property type="evidence" value="ECO:0007669"/>
    <property type="project" value="UniProtKB-UniRule"/>
</dbReference>
<feature type="binding site" evidence="14">
    <location>
        <position position="109"/>
    </location>
    <ligand>
        <name>Fe cation</name>
        <dbReference type="ChEBI" id="CHEBI:24875"/>
    </ligand>
</feature>
<dbReference type="GO" id="GO:0045892">
    <property type="term" value="P:negative regulation of DNA-templated transcription"/>
    <property type="evidence" value="ECO:0007669"/>
    <property type="project" value="TreeGrafter"/>
</dbReference>
<evidence type="ECO:0000256" key="11">
    <source>
        <dbReference type="ARBA" id="ARBA00023125"/>
    </source>
</evidence>
<evidence type="ECO:0000256" key="1">
    <source>
        <dbReference type="ARBA" id="ARBA00004496"/>
    </source>
</evidence>
<dbReference type="GO" id="GO:0005829">
    <property type="term" value="C:cytosol"/>
    <property type="evidence" value="ECO:0007669"/>
    <property type="project" value="TreeGrafter"/>
</dbReference>
<evidence type="ECO:0000256" key="9">
    <source>
        <dbReference type="ARBA" id="ARBA00023004"/>
    </source>
</evidence>
<dbReference type="Proteomes" id="UP000262004">
    <property type="component" value="Chromosome"/>
</dbReference>
<evidence type="ECO:0000256" key="10">
    <source>
        <dbReference type="ARBA" id="ARBA00023015"/>
    </source>
</evidence>
<dbReference type="OrthoDB" id="5292451at2"/>
<evidence type="ECO:0000313" key="17">
    <source>
        <dbReference type="Proteomes" id="UP000262004"/>
    </source>
</evidence>
<dbReference type="PANTHER" id="PTHR33202:SF2">
    <property type="entry name" value="FERRIC UPTAKE REGULATION PROTEIN"/>
    <property type="match status" value="1"/>
</dbReference>
<keyword evidence="11 15" id="KW-0238">DNA-binding</keyword>
<dbReference type="SUPFAM" id="SSF46785">
    <property type="entry name" value="Winged helix' DNA-binding domain"/>
    <property type="match status" value="1"/>
</dbReference>
<accession>A0A2Z6DYP3</accession>
<dbReference type="FunFam" id="1.10.10.10:FF:000007">
    <property type="entry name" value="Ferric uptake regulation protein"/>
    <property type="match status" value="1"/>
</dbReference>
<keyword evidence="5 15" id="KW-0963">Cytoplasm</keyword>
<dbReference type="InterPro" id="IPR036390">
    <property type="entry name" value="WH_DNA-bd_sf"/>
</dbReference>
<keyword evidence="9 14" id="KW-0408">Iron</keyword>